<evidence type="ECO:0000259" key="7">
    <source>
        <dbReference type="Pfam" id="PF05681"/>
    </source>
</evidence>
<dbReference type="Pfam" id="PF05681">
    <property type="entry name" value="Fumerase"/>
    <property type="match status" value="1"/>
</dbReference>
<dbReference type="Proteomes" id="UP000732619">
    <property type="component" value="Unassembled WGS sequence"/>
</dbReference>
<reference evidence="8" key="1">
    <citation type="submission" date="2019-04" db="EMBL/GenBank/DDBJ databases">
        <title>Evolution of Biomass-Degrading Anaerobic Consortia Revealed by Metagenomics.</title>
        <authorList>
            <person name="Peng X."/>
        </authorList>
    </citation>
    <scope>NUCLEOTIDE SEQUENCE</scope>
    <source>
        <strain evidence="8">SIG14</strain>
    </source>
</reference>
<evidence type="ECO:0000256" key="3">
    <source>
        <dbReference type="ARBA" id="ARBA00022723"/>
    </source>
</evidence>
<organism evidence="8 9">
    <name type="scientific">Methanobrevibacter olleyae</name>
    <dbReference type="NCBI Taxonomy" id="294671"/>
    <lineage>
        <taxon>Archaea</taxon>
        <taxon>Methanobacteriati</taxon>
        <taxon>Methanobacteriota</taxon>
        <taxon>Methanomada group</taxon>
        <taxon>Methanobacteria</taxon>
        <taxon>Methanobacteriales</taxon>
        <taxon>Methanobacteriaceae</taxon>
        <taxon>Methanobrevibacter</taxon>
    </lineage>
</organism>
<gene>
    <name evidence="8" type="ORF">E7Z75_03560</name>
</gene>
<sequence>MDLIEKVQDAVVNAGSSYSEDRLSAYENALKLEKELNNENAVWALEQMIENFKVADDKKLPLCDDTGIPHVLIEIGKEREIPKGFFNEINIGIAQGLDNLPGRPMAVKGNDMERIEQSQGLYNEPNMMKPASFLIEEKDESTYGRLIGVDDDKIRITVLLEGGGPEIRAKTYRVFHKRESKIVFGEALDWLKESLAMLGCTPSIPAIGVGRTHFEANALMIRAMAHGNLSNQSDIEKYITEELNKTNIGPLGLGGKTTVLGSFVNIGSQRASGVRIVAARPACFVEPRVSSFVF</sequence>
<proteinExistence type="inferred from homology"/>
<evidence type="ECO:0000256" key="2">
    <source>
        <dbReference type="ARBA" id="ARBA00022485"/>
    </source>
</evidence>
<evidence type="ECO:0000256" key="6">
    <source>
        <dbReference type="ARBA" id="ARBA00023239"/>
    </source>
</evidence>
<protein>
    <submittedName>
        <fullName evidence="8">Fumarate hydratase</fullName>
    </submittedName>
</protein>
<dbReference type="EMBL" id="SUTG01000010">
    <property type="protein sequence ID" value="MBE6512218.1"/>
    <property type="molecule type" value="Genomic_DNA"/>
</dbReference>
<comment type="caution">
    <text evidence="8">The sequence shown here is derived from an EMBL/GenBank/DDBJ whole genome shotgun (WGS) entry which is preliminary data.</text>
</comment>
<evidence type="ECO:0000256" key="5">
    <source>
        <dbReference type="ARBA" id="ARBA00023014"/>
    </source>
</evidence>
<keyword evidence="6" id="KW-0456">Lyase</keyword>
<dbReference type="PANTHER" id="PTHR43351:SF2">
    <property type="entry name" value="L(+)-TARTRATE DEHYDRATASE SUBUNIT BETA-RELATED"/>
    <property type="match status" value="1"/>
</dbReference>
<dbReference type="InterPro" id="IPR004646">
    <property type="entry name" value="Fe-S_hydro-lyase_TtdA-typ_cat"/>
</dbReference>
<keyword evidence="4" id="KW-0408">Iron</keyword>
<accession>A0A8T3VUW9</accession>
<feature type="domain" description="Fe-S hydro-lyase tartrate dehydratase alpha-type catalytic" evidence="7">
    <location>
        <begin position="5"/>
        <end position="285"/>
    </location>
</feature>
<dbReference type="GO" id="GO:0051539">
    <property type="term" value="F:4 iron, 4 sulfur cluster binding"/>
    <property type="evidence" value="ECO:0007669"/>
    <property type="project" value="UniProtKB-KW"/>
</dbReference>
<evidence type="ECO:0000256" key="1">
    <source>
        <dbReference type="ARBA" id="ARBA00008876"/>
    </source>
</evidence>
<dbReference type="PANTHER" id="PTHR43351">
    <property type="entry name" value="L(+)-TARTRATE DEHYDRATASE SUBUNIT BETA"/>
    <property type="match status" value="1"/>
</dbReference>
<dbReference type="GO" id="GO:0046872">
    <property type="term" value="F:metal ion binding"/>
    <property type="evidence" value="ECO:0007669"/>
    <property type="project" value="UniProtKB-KW"/>
</dbReference>
<keyword evidence="3" id="KW-0479">Metal-binding</keyword>
<dbReference type="GO" id="GO:0016829">
    <property type="term" value="F:lyase activity"/>
    <property type="evidence" value="ECO:0007669"/>
    <property type="project" value="UniProtKB-KW"/>
</dbReference>
<evidence type="ECO:0000313" key="8">
    <source>
        <dbReference type="EMBL" id="MBE6512218.1"/>
    </source>
</evidence>
<keyword evidence="5" id="KW-0411">Iron-sulfur</keyword>
<keyword evidence="2" id="KW-0004">4Fe-4S</keyword>
<evidence type="ECO:0000256" key="4">
    <source>
        <dbReference type="ARBA" id="ARBA00023004"/>
    </source>
</evidence>
<comment type="similarity">
    <text evidence="1">Belongs to the class-I fumarase family.</text>
</comment>
<name>A0A8T3VUW9_METOL</name>
<evidence type="ECO:0000313" key="9">
    <source>
        <dbReference type="Proteomes" id="UP000732619"/>
    </source>
</evidence>
<dbReference type="AlphaFoldDB" id="A0A8T3VUW9"/>